<dbReference type="EMBL" id="JAERUA010000013">
    <property type="protein sequence ID" value="KAI1892061.1"/>
    <property type="molecule type" value="Genomic_DNA"/>
</dbReference>
<feature type="transmembrane region" description="Helical" evidence="9">
    <location>
        <begin position="6"/>
        <end position="29"/>
    </location>
</feature>
<evidence type="ECO:0000256" key="5">
    <source>
        <dbReference type="ARBA" id="ARBA00023002"/>
    </source>
</evidence>
<keyword evidence="9" id="KW-0812">Transmembrane</keyword>
<evidence type="ECO:0000256" key="6">
    <source>
        <dbReference type="ARBA" id="ARBA00023004"/>
    </source>
</evidence>
<keyword evidence="7" id="KW-0503">Monooxygenase</keyword>
<sequence>MALQVVLSSVLDWMDVHTLLLFVFVFLLISDHLRNRSPKNFPPGPWALPFVGNLFNTDAKQPHIHLTELAKRYGNIFSLHLGGVRTVVVSTYSLVKEVVQGSAFTDRPDCPVHRGINDCQGMVLSSGYSWKQQRRFTISTLRNFGVGKSSLESRILEEFTFLHQAMLEKKEKPFDAHFLVNNAVSNIICSVVFGRRFEYDDEKFLLMLKRISKALQLQGGMWAQAYNSFPFIMKRLPGPHKEMFSYYRQVCDFLRGEIAHHQKDWDPSTPRNFIDCYLSEIEKRRDDPEAGFHEEGLCYCMLDLFVAGTETTSTTLLWAFLYMMKHPDIQEKVRAEIDRVIGQSRQPTMADRANMPYTDAVIHEVQRMGNIVPLNLPRKTNKDTTLGGYFIPKGTLVIANLTSVLFDEEEWKSPNSFDPGHFLNSDGQFVKTAAFLPFSAGKYLMSKNWVCLLPYSNSG</sequence>
<dbReference type="PRINTS" id="PR00385">
    <property type="entry name" value="P450"/>
</dbReference>
<dbReference type="PANTHER" id="PTHR24300:SF177">
    <property type="entry name" value="CYTOCHROME P450 2J2"/>
    <property type="match status" value="1"/>
</dbReference>
<reference evidence="10" key="1">
    <citation type="submission" date="2021-01" db="EMBL/GenBank/DDBJ databases">
        <authorList>
            <person name="Zahm M."/>
            <person name="Roques C."/>
            <person name="Cabau C."/>
            <person name="Klopp C."/>
            <person name="Donnadieu C."/>
            <person name="Jouanno E."/>
            <person name="Lampietro C."/>
            <person name="Louis A."/>
            <person name="Herpin A."/>
            <person name="Echchiki A."/>
            <person name="Berthelot C."/>
            <person name="Parey E."/>
            <person name="Roest-Crollius H."/>
            <person name="Braasch I."/>
            <person name="Postlethwait J."/>
            <person name="Bobe J."/>
            <person name="Montfort J."/>
            <person name="Bouchez O."/>
            <person name="Begum T."/>
            <person name="Mejri S."/>
            <person name="Adams A."/>
            <person name="Chen W.-J."/>
            <person name="Guiguen Y."/>
        </authorList>
    </citation>
    <scope>NUCLEOTIDE SEQUENCE</scope>
    <source>
        <tissue evidence="10">Blood</tissue>
    </source>
</reference>
<dbReference type="GO" id="GO:0005737">
    <property type="term" value="C:cytoplasm"/>
    <property type="evidence" value="ECO:0007669"/>
    <property type="project" value="TreeGrafter"/>
</dbReference>
<dbReference type="Proteomes" id="UP000829720">
    <property type="component" value="Unassembled WGS sequence"/>
</dbReference>
<dbReference type="PANTHER" id="PTHR24300">
    <property type="entry name" value="CYTOCHROME P450 508A4-RELATED"/>
    <property type="match status" value="1"/>
</dbReference>
<evidence type="ECO:0000256" key="4">
    <source>
        <dbReference type="ARBA" id="ARBA00022723"/>
    </source>
</evidence>
<evidence type="ECO:0000313" key="10">
    <source>
        <dbReference type="EMBL" id="KAI1892061.1"/>
    </source>
</evidence>
<evidence type="ECO:0000256" key="7">
    <source>
        <dbReference type="ARBA" id="ARBA00023033"/>
    </source>
</evidence>
<dbReference type="Pfam" id="PF00067">
    <property type="entry name" value="p450"/>
    <property type="match status" value="1"/>
</dbReference>
<evidence type="ECO:0000256" key="8">
    <source>
        <dbReference type="ARBA" id="ARBA00023136"/>
    </source>
</evidence>
<evidence type="ECO:0000256" key="9">
    <source>
        <dbReference type="SAM" id="Phobius"/>
    </source>
</evidence>
<dbReference type="InterPro" id="IPR002401">
    <property type="entry name" value="Cyt_P450_E_grp-I"/>
</dbReference>
<accession>A0A8T3D5W9</accession>
<dbReference type="OrthoDB" id="2789670at2759"/>
<dbReference type="AlphaFoldDB" id="A0A8T3D5W9"/>
<organism evidence="10 11">
    <name type="scientific">Albula goreensis</name>
    <dbReference type="NCBI Taxonomy" id="1534307"/>
    <lineage>
        <taxon>Eukaryota</taxon>
        <taxon>Metazoa</taxon>
        <taxon>Chordata</taxon>
        <taxon>Craniata</taxon>
        <taxon>Vertebrata</taxon>
        <taxon>Euteleostomi</taxon>
        <taxon>Actinopterygii</taxon>
        <taxon>Neopterygii</taxon>
        <taxon>Teleostei</taxon>
        <taxon>Albuliformes</taxon>
        <taxon>Albulidae</taxon>
        <taxon>Albula</taxon>
    </lineage>
</organism>
<keyword evidence="11" id="KW-1185">Reference proteome</keyword>
<dbReference type="GO" id="GO:0005506">
    <property type="term" value="F:iron ion binding"/>
    <property type="evidence" value="ECO:0007669"/>
    <property type="project" value="InterPro"/>
</dbReference>
<dbReference type="SUPFAM" id="SSF48264">
    <property type="entry name" value="Cytochrome P450"/>
    <property type="match status" value="1"/>
</dbReference>
<name>A0A8T3D5W9_9TELE</name>
<dbReference type="FunFam" id="1.10.630.10:FF:000004">
    <property type="entry name" value="cytochrome P450 2D15 isoform X1"/>
    <property type="match status" value="1"/>
</dbReference>
<dbReference type="InterPro" id="IPR050182">
    <property type="entry name" value="Cytochrome_P450_fam2"/>
</dbReference>
<gene>
    <name evidence="10" type="ORF">AGOR_G00150100</name>
</gene>
<dbReference type="PRINTS" id="PR00463">
    <property type="entry name" value="EP450I"/>
</dbReference>
<dbReference type="PRINTS" id="PR01686">
    <property type="entry name" value="EP450ICYP2D"/>
</dbReference>
<keyword evidence="4" id="KW-0479">Metal-binding</keyword>
<keyword evidence="9" id="KW-1133">Transmembrane helix</keyword>
<keyword evidence="6" id="KW-0408">Iron</keyword>
<comment type="subcellular location">
    <subcellularLocation>
        <location evidence="2">Membrane</location>
    </subcellularLocation>
</comment>
<dbReference type="GO" id="GO:0006805">
    <property type="term" value="P:xenobiotic metabolic process"/>
    <property type="evidence" value="ECO:0007669"/>
    <property type="project" value="TreeGrafter"/>
</dbReference>
<keyword evidence="8 9" id="KW-0472">Membrane</keyword>
<dbReference type="GO" id="GO:0016712">
    <property type="term" value="F:oxidoreductase activity, acting on paired donors, with incorporation or reduction of molecular oxygen, reduced flavin or flavoprotein as one donor, and incorporation of one atom of oxygen"/>
    <property type="evidence" value="ECO:0007669"/>
    <property type="project" value="InterPro"/>
</dbReference>
<dbReference type="InterPro" id="IPR036396">
    <property type="entry name" value="Cyt_P450_sf"/>
</dbReference>
<dbReference type="GO" id="GO:0020037">
    <property type="term" value="F:heme binding"/>
    <property type="evidence" value="ECO:0007669"/>
    <property type="project" value="InterPro"/>
</dbReference>
<comment type="cofactor">
    <cofactor evidence="1">
        <name>heme</name>
        <dbReference type="ChEBI" id="CHEBI:30413"/>
    </cofactor>
</comment>
<comment type="similarity">
    <text evidence="3">Belongs to the cytochrome P450 family.</text>
</comment>
<dbReference type="InterPro" id="IPR001128">
    <property type="entry name" value="Cyt_P450"/>
</dbReference>
<keyword evidence="5" id="KW-0560">Oxidoreductase</keyword>
<comment type="caution">
    <text evidence="10">The sequence shown here is derived from an EMBL/GenBank/DDBJ whole genome shotgun (WGS) entry which is preliminary data.</text>
</comment>
<dbReference type="GO" id="GO:0016020">
    <property type="term" value="C:membrane"/>
    <property type="evidence" value="ECO:0007669"/>
    <property type="project" value="UniProtKB-SubCell"/>
</dbReference>
<dbReference type="InterPro" id="IPR008069">
    <property type="entry name" value="Cyt_P450_E_grp-I_CYP2D-like"/>
</dbReference>
<evidence type="ECO:0000256" key="2">
    <source>
        <dbReference type="ARBA" id="ARBA00004370"/>
    </source>
</evidence>
<evidence type="ECO:0008006" key="12">
    <source>
        <dbReference type="Google" id="ProtNLM"/>
    </source>
</evidence>
<evidence type="ECO:0000313" key="11">
    <source>
        <dbReference type="Proteomes" id="UP000829720"/>
    </source>
</evidence>
<evidence type="ECO:0000256" key="3">
    <source>
        <dbReference type="ARBA" id="ARBA00010617"/>
    </source>
</evidence>
<proteinExistence type="inferred from homology"/>
<protein>
    <recommendedName>
        <fullName evidence="12">Cytochrome P450</fullName>
    </recommendedName>
</protein>
<evidence type="ECO:0000256" key="1">
    <source>
        <dbReference type="ARBA" id="ARBA00001971"/>
    </source>
</evidence>
<dbReference type="GO" id="GO:0006082">
    <property type="term" value="P:organic acid metabolic process"/>
    <property type="evidence" value="ECO:0007669"/>
    <property type="project" value="TreeGrafter"/>
</dbReference>
<dbReference type="Gene3D" id="1.10.630.10">
    <property type="entry name" value="Cytochrome P450"/>
    <property type="match status" value="1"/>
</dbReference>